<name>A0ABW3V0C2_9HYPH</name>
<comment type="caution">
    <text evidence="2">The sequence shown here is derived from an EMBL/GenBank/DDBJ whole genome shotgun (WGS) entry which is preliminary data.</text>
</comment>
<evidence type="ECO:0008006" key="4">
    <source>
        <dbReference type="Google" id="ProtNLM"/>
    </source>
</evidence>
<accession>A0ABW3V0C2</accession>
<proteinExistence type="predicted"/>
<evidence type="ECO:0000313" key="3">
    <source>
        <dbReference type="Proteomes" id="UP001597263"/>
    </source>
</evidence>
<dbReference type="PROSITE" id="PS50005">
    <property type="entry name" value="TPR"/>
    <property type="match status" value="1"/>
</dbReference>
<dbReference type="RefSeq" id="WP_289388990.1">
    <property type="nucleotide sequence ID" value="NZ_JAUCBM010000028.1"/>
</dbReference>
<evidence type="ECO:0000256" key="1">
    <source>
        <dbReference type="PROSITE-ProRule" id="PRU00339"/>
    </source>
</evidence>
<keyword evidence="3" id="KW-1185">Reference proteome</keyword>
<protein>
    <recommendedName>
        <fullName evidence="4">Tetratricopeptide repeat protein</fullName>
    </recommendedName>
</protein>
<evidence type="ECO:0000313" key="2">
    <source>
        <dbReference type="EMBL" id="MFD1226535.1"/>
    </source>
</evidence>
<reference evidence="3" key="1">
    <citation type="journal article" date="2019" name="Int. J. Syst. Evol. Microbiol.">
        <title>The Global Catalogue of Microorganisms (GCM) 10K type strain sequencing project: providing services to taxonomists for standard genome sequencing and annotation.</title>
        <authorList>
            <consortium name="The Broad Institute Genomics Platform"/>
            <consortium name="The Broad Institute Genome Sequencing Center for Infectious Disease"/>
            <person name="Wu L."/>
            <person name="Ma J."/>
        </authorList>
    </citation>
    <scope>NUCLEOTIDE SEQUENCE [LARGE SCALE GENOMIC DNA]</scope>
    <source>
        <strain evidence="3">CCUG 49584</strain>
    </source>
</reference>
<keyword evidence="1" id="KW-0802">TPR repeat</keyword>
<feature type="repeat" description="TPR" evidence="1">
    <location>
        <begin position="83"/>
        <end position="116"/>
    </location>
</feature>
<gene>
    <name evidence="2" type="ORF">ACFQ35_05105</name>
</gene>
<dbReference type="Proteomes" id="UP001597263">
    <property type="component" value="Unassembled WGS sequence"/>
</dbReference>
<organism evidence="2 3">
    <name type="scientific">Pseudochrobactrum kiredjianiae</name>
    <dbReference type="NCBI Taxonomy" id="386305"/>
    <lineage>
        <taxon>Bacteria</taxon>
        <taxon>Pseudomonadati</taxon>
        <taxon>Pseudomonadota</taxon>
        <taxon>Alphaproteobacteria</taxon>
        <taxon>Hyphomicrobiales</taxon>
        <taxon>Brucellaceae</taxon>
        <taxon>Pseudochrobactrum</taxon>
    </lineage>
</organism>
<dbReference type="InterPro" id="IPR019734">
    <property type="entry name" value="TPR_rpt"/>
</dbReference>
<dbReference type="EMBL" id="JBHTMA010000027">
    <property type="protein sequence ID" value="MFD1226535.1"/>
    <property type="molecule type" value="Genomic_DNA"/>
</dbReference>
<sequence>MRKTGSWLLTLMAFVAILIISSIGLSRNLEEDQSDLSLKFYPLNFDAAFNKVYKNIVHQHSTAELKSLEEKIIAFLPTHAGDARLYSLLGEIKRLYGEQDQSYSAFDRALQISKTEVTALQWTIWRLIDEGKVLDALERIDVLFRRWPARITPLVPLVAEVFTQEDHYEKFLQKLNTNPPWRRSLINVLSRSPETLFLAAHLIQDLAKGEALPSNNEISTIIAQLIRNKQYSLAYQTFLFTLNSADKEVNGYIHNSRFIRPLSGRFFDWQVASHTGIKIHFASQQNSGLNHGAQLTFSNTPVRRLSFGQYMALPPGMFQLSFEVSSQQSKLPKGLLWQISCFENKKKLAEVNIGPGTYLLTTKIVTFTVPKDKCQLQSLQLITKAIGENWNNRYSGYVMFDNISIIASDL</sequence>